<dbReference type="VEuPathDB" id="FungiDB:ASPACDRAFT_34199"/>
<dbReference type="InterPro" id="IPR027417">
    <property type="entry name" value="P-loop_NTPase"/>
</dbReference>
<evidence type="ECO:0000259" key="1">
    <source>
        <dbReference type="Pfam" id="PF00485"/>
    </source>
</evidence>
<dbReference type="InterPro" id="IPR006083">
    <property type="entry name" value="PRK/URK"/>
</dbReference>
<dbReference type="GO" id="GO:0005524">
    <property type="term" value="F:ATP binding"/>
    <property type="evidence" value="ECO:0007669"/>
    <property type="project" value="InterPro"/>
</dbReference>
<dbReference type="RefSeq" id="XP_020052954.1">
    <property type="nucleotide sequence ID" value="XM_020200026.1"/>
</dbReference>
<dbReference type="Proteomes" id="UP000184546">
    <property type="component" value="Unassembled WGS sequence"/>
</dbReference>
<dbReference type="Pfam" id="PF00485">
    <property type="entry name" value="PRK"/>
    <property type="match status" value="1"/>
</dbReference>
<evidence type="ECO:0000313" key="3">
    <source>
        <dbReference type="Proteomes" id="UP000184546"/>
    </source>
</evidence>
<evidence type="ECO:0000313" key="2">
    <source>
        <dbReference type="EMBL" id="OJJ96614.1"/>
    </source>
</evidence>
<dbReference type="GeneID" id="30973840"/>
<dbReference type="SUPFAM" id="SSF52540">
    <property type="entry name" value="P-loop containing nucleoside triphosphate hydrolases"/>
    <property type="match status" value="1"/>
</dbReference>
<dbReference type="PANTHER" id="PTHR10285">
    <property type="entry name" value="URIDINE KINASE"/>
    <property type="match status" value="1"/>
</dbReference>
<feature type="domain" description="Phosphoribulokinase/uridine kinase" evidence="1">
    <location>
        <begin position="26"/>
        <end position="178"/>
    </location>
</feature>
<reference evidence="3" key="1">
    <citation type="journal article" date="2017" name="Genome Biol.">
        <title>Comparative genomics reveals high biological diversity and specific adaptations in the industrially and medically important fungal genus Aspergillus.</title>
        <authorList>
            <person name="de Vries R.P."/>
            <person name="Riley R."/>
            <person name="Wiebenga A."/>
            <person name="Aguilar-Osorio G."/>
            <person name="Amillis S."/>
            <person name="Uchima C.A."/>
            <person name="Anderluh G."/>
            <person name="Asadollahi M."/>
            <person name="Askin M."/>
            <person name="Barry K."/>
            <person name="Battaglia E."/>
            <person name="Bayram O."/>
            <person name="Benocci T."/>
            <person name="Braus-Stromeyer S.A."/>
            <person name="Caldana C."/>
            <person name="Canovas D."/>
            <person name="Cerqueira G.C."/>
            <person name="Chen F."/>
            <person name="Chen W."/>
            <person name="Choi C."/>
            <person name="Clum A."/>
            <person name="Dos Santos R.A."/>
            <person name="Damasio A.R."/>
            <person name="Diallinas G."/>
            <person name="Emri T."/>
            <person name="Fekete E."/>
            <person name="Flipphi M."/>
            <person name="Freyberg S."/>
            <person name="Gallo A."/>
            <person name="Gournas C."/>
            <person name="Habgood R."/>
            <person name="Hainaut M."/>
            <person name="Harispe M.L."/>
            <person name="Henrissat B."/>
            <person name="Hilden K.S."/>
            <person name="Hope R."/>
            <person name="Hossain A."/>
            <person name="Karabika E."/>
            <person name="Karaffa L."/>
            <person name="Karanyi Z."/>
            <person name="Krasevec N."/>
            <person name="Kuo A."/>
            <person name="Kusch H."/>
            <person name="LaButti K."/>
            <person name="Lagendijk E.L."/>
            <person name="Lapidus A."/>
            <person name="Levasseur A."/>
            <person name="Lindquist E."/>
            <person name="Lipzen A."/>
            <person name="Logrieco A.F."/>
            <person name="MacCabe A."/>
            <person name="Maekelae M.R."/>
            <person name="Malavazi I."/>
            <person name="Melin P."/>
            <person name="Meyer V."/>
            <person name="Mielnichuk N."/>
            <person name="Miskei M."/>
            <person name="Molnar A.P."/>
            <person name="Mule G."/>
            <person name="Ngan C.Y."/>
            <person name="Orejas M."/>
            <person name="Orosz E."/>
            <person name="Ouedraogo J.P."/>
            <person name="Overkamp K.M."/>
            <person name="Park H.-S."/>
            <person name="Perrone G."/>
            <person name="Piumi F."/>
            <person name="Punt P.J."/>
            <person name="Ram A.F."/>
            <person name="Ramon A."/>
            <person name="Rauscher S."/>
            <person name="Record E."/>
            <person name="Riano-Pachon D.M."/>
            <person name="Robert V."/>
            <person name="Roehrig J."/>
            <person name="Ruller R."/>
            <person name="Salamov A."/>
            <person name="Salih N.S."/>
            <person name="Samson R.A."/>
            <person name="Sandor E."/>
            <person name="Sanguinetti M."/>
            <person name="Schuetze T."/>
            <person name="Sepcic K."/>
            <person name="Shelest E."/>
            <person name="Sherlock G."/>
            <person name="Sophianopoulou V."/>
            <person name="Squina F.M."/>
            <person name="Sun H."/>
            <person name="Susca A."/>
            <person name="Todd R.B."/>
            <person name="Tsang A."/>
            <person name="Unkles S.E."/>
            <person name="van de Wiele N."/>
            <person name="van Rossen-Uffink D."/>
            <person name="Oliveira J.V."/>
            <person name="Vesth T.C."/>
            <person name="Visser J."/>
            <person name="Yu J.-H."/>
            <person name="Zhou M."/>
            <person name="Andersen M.R."/>
            <person name="Archer D.B."/>
            <person name="Baker S.E."/>
            <person name="Benoit I."/>
            <person name="Brakhage A.A."/>
            <person name="Braus G.H."/>
            <person name="Fischer R."/>
            <person name="Frisvad J.C."/>
            <person name="Goldman G.H."/>
            <person name="Houbraken J."/>
            <person name="Oakley B."/>
            <person name="Pocsi I."/>
            <person name="Scazzocchio C."/>
            <person name="Seiboth B."/>
            <person name="vanKuyk P.A."/>
            <person name="Wortman J."/>
            <person name="Dyer P.S."/>
            <person name="Grigoriev I.V."/>
        </authorList>
    </citation>
    <scope>NUCLEOTIDE SEQUENCE [LARGE SCALE GENOMIC DNA]</scope>
    <source>
        <strain evidence="3">ATCC 16872 / CBS 172.66 / WB 5094</strain>
    </source>
</reference>
<dbReference type="GO" id="GO:0016301">
    <property type="term" value="F:kinase activity"/>
    <property type="evidence" value="ECO:0007669"/>
    <property type="project" value="InterPro"/>
</dbReference>
<name>A0A1L9WKD2_ASPA1</name>
<proteinExistence type="predicted"/>
<gene>
    <name evidence="2" type="ORF">ASPACDRAFT_34199</name>
</gene>
<dbReference type="OrthoDB" id="6362633at2759"/>
<sequence length="234" mass="25883">MEAEYAKIADIIRQKARSHHKQRLLVAIAGIPGSGKTTTAAAVAQILRSTSPALATALLSMDGFHLSRAVLDTLPNREEAYLRRGAPWTFDAPRFVAVIQQLRQWADIDTPANLGVESQTIYAPSFDHEAKDPVENGVVITPDTSVVIVEGNYCLLNEQIWRDVAQLVDYRIFVDTDLQEARRRVAKRHVQAGIEATLEAGLRRVDSNDCLNALIIQDKLITPDLVVHSIIENA</sequence>
<keyword evidence="3" id="KW-1185">Reference proteome</keyword>
<organism evidence="2 3">
    <name type="scientific">Aspergillus aculeatus (strain ATCC 16872 / CBS 172.66 / WB 5094)</name>
    <dbReference type="NCBI Taxonomy" id="690307"/>
    <lineage>
        <taxon>Eukaryota</taxon>
        <taxon>Fungi</taxon>
        <taxon>Dikarya</taxon>
        <taxon>Ascomycota</taxon>
        <taxon>Pezizomycotina</taxon>
        <taxon>Eurotiomycetes</taxon>
        <taxon>Eurotiomycetidae</taxon>
        <taxon>Eurotiales</taxon>
        <taxon>Aspergillaceae</taxon>
        <taxon>Aspergillus</taxon>
        <taxon>Aspergillus subgen. Circumdati</taxon>
    </lineage>
</organism>
<dbReference type="Gene3D" id="3.40.50.300">
    <property type="entry name" value="P-loop containing nucleotide triphosphate hydrolases"/>
    <property type="match status" value="2"/>
</dbReference>
<protein>
    <recommendedName>
        <fullName evidence="1">Phosphoribulokinase/uridine kinase domain-containing protein</fullName>
    </recommendedName>
</protein>
<dbReference type="EMBL" id="KV878985">
    <property type="protein sequence ID" value="OJJ96614.1"/>
    <property type="molecule type" value="Genomic_DNA"/>
</dbReference>
<dbReference type="STRING" id="690307.A0A1L9WKD2"/>
<dbReference type="OMA" id="IYAPAFH"/>
<accession>A0A1L9WKD2</accession>
<dbReference type="AlphaFoldDB" id="A0A1L9WKD2"/>